<proteinExistence type="predicted"/>
<dbReference type="Pfam" id="PF12099">
    <property type="entry name" value="DUF3575"/>
    <property type="match status" value="1"/>
</dbReference>
<reference evidence="2 3" key="1">
    <citation type="submission" date="2016-08" db="EMBL/GenBank/DDBJ databases">
        <authorList>
            <person name="Seilhamer J.J."/>
        </authorList>
    </citation>
    <scope>NUCLEOTIDE SEQUENCE [LARGE SCALE GENOMIC DNA]</scope>
    <source>
        <strain evidence="2 3">A37T2</strain>
    </source>
</reference>
<evidence type="ECO:0008006" key="4">
    <source>
        <dbReference type="Google" id="ProtNLM"/>
    </source>
</evidence>
<dbReference type="OrthoDB" id="648925at2"/>
<keyword evidence="1" id="KW-0732">Signal</keyword>
<dbReference type="InterPro" id="IPR021958">
    <property type="entry name" value="DUF3575"/>
</dbReference>
<evidence type="ECO:0000256" key="1">
    <source>
        <dbReference type="SAM" id="SignalP"/>
    </source>
</evidence>
<evidence type="ECO:0000313" key="2">
    <source>
        <dbReference type="EMBL" id="SCC60178.1"/>
    </source>
</evidence>
<feature type="chain" id="PRO_5008692146" description="Outer membrane protein beta-barrel domain-containing protein" evidence="1">
    <location>
        <begin position="22"/>
        <end position="263"/>
    </location>
</feature>
<dbReference type="EMBL" id="FMAR01000017">
    <property type="protein sequence ID" value="SCC60178.1"/>
    <property type="molecule type" value="Genomic_DNA"/>
</dbReference>
<dbReference type="RefSeq" id="WP_089715040.1">
    <property type="nucleotide sequence ID" value="NZ_FMAR01000017.1"/>
</dbReference>
<feature type="signal peptide" evidence="1">
    <location>
        <begin position="1"/>
        <end position="21"/>
    </location>
</feature>
<gene>
    <name evidence="2" type="ORF">GA0116948_11790</name>
</gene>
<dbReference type="AlphaFoldDB" id="A0A1C4FW69"/>
<name>A0A1C4FW69_9BACT</name>
<protein>
    <recommendedName>
        <fullName evidence="4">Outer membrane protein beta-barrel domain-containing protein</fullName>
    </recommendedName>
</protein>
<dbReference type="Proteomes" id="UP000242818">
    <property type="component" value="Unassembled WGS sequence"/>
</dbReference>
<keyword evidence="3" id="KW-1185">Reference proteome</keyword>
<sequence>MKQFYLLLLLCNNCLDPTAWAQDSTLLKPVRHHRPFPPRPHRAPPFQGDGVTVKPFHNLKEIYHYQRPDYHIGLLLGTDVLSLVEPDGGPSVAAEYRLFKFLSVGLTTTFLLYSTGGDDKAPTTISGIRLTPDIKFFLPGKKDAYHLFFGVQGLYKQAKYWGHINNKDEKYPDGSFVPEGNYRRSKYIWGISPTFGIQHYLGKAQRLQLEFTVGFGLRYRYENWYGVGTPTDGNNRGKWLNFFNPDIGGNIHIPLSLRFVYRL</sequence>
<evidence type="ECO:0000313" key="3">
    <source>
        <dbReference type="Proteomes" id="UP000242818"/>
    </source>
</evidence>
<accession>A0A1C4FW69</accession>
<organism evidence="2 3">
    <name type="scientific">Chitinophaga costaii</name>
    <dbReference type="NCBI Taxonomy" id="1335309"/>
    <lineage>
        <taxon>Bacteria</taxon>
        <taxon>Pseudomonadati</taxon>
        <taxon>Bacteroidota</taxon>
        <taxon>Chitinophagia</taxon>
        <taxon>Chitinophagales</taxon>
        <taxon>Chitinophagaceae</taxon>
        <taxon>Chitinophaga</taxon>
    </lineage>
</organism>